<evidence type="ECO:0000313" key="2">
    <source>
        <dbReference type="EMBL" id="KAH3695298.1"/>
    </source>
</evidence>
<reference evidence="2" key="1">
    <citation type="journal article" date="2019" name="bioRxiv">
        <title>The Genome of the Zebra Mussel, Dreissena polymorpha: A Resource for Invasive Species Research.</title>
        <authorList>
            <person name="McCartney M.A."/>
            <person name="Auch B."/>
            <person name="Kono T."/>
            <person name="Mallez S."/>
            <person name="Zhang Y."/>
            <person name="Obille A."/>
            <person name="Becker A."/>
            <person name="Abrahante J.E."/>
            <person name="Garbe J."/>
            <person name="Badalamenti J.P."/>
            <person name="Herman A."/>
            <person name="Mangelson H."/>
            <person name="Liachko I."/>
            <person name="Sullivan S."/>
            <person name="Sone E.D."/>
            <person name="Koren S."/>
            <person name="Silverstein K.A.T."/>
            <person name="Beckman K.B."/>
            <person name="Gohl D.M."/>
        </authorList>
    </citation>
    <scope>NUCLEOTIDE SEQUENCE</scope>
    <source>
        <strain evidence="2">Duluth1</strain>
        <tissue evidence="2">Whole animal</tissue>
    </source>
</reference>
<dbReference type="Proteomes" id="UP000828390">
    <property type="component" value="Unassembled WGS sequence"/>
</dbReference>
<feature type="region of interest" description="Disordered" evidence="1">
    <location>
        <begin position="198"/>
        <end position="221"/>
    </location>
</feature>
<dbReference type="AlphaFoldDB" id="A0A9D3Y7J1"/>
<comment type="caution">
    <text evidence="2">The sequence shown here is derived from an EMBL/GenBank/DDBJ whole genome shotgun (WGS) entry which is preliminary data.</text>
</comment>
<gene>
    <name evidence="2" type="ORF">DPMN_082755</name>
</gene>
<evidence type="ECO:0000313" key="3">
    <source>
        <dbReference type="Proteomes" id="UP000828390"/>
    </source>
</evidence>
<name>A0A9D3Y7J1_DREPO</name>
<organism evidence="2 3">
    <name type="scientific">Dreissena polymorpha</name>
    <name type="common">Zebra mussel</name>
    <name type="synonym">Mytilus polymorpha</name>
    <dbReference type="NCBI Taxonomy" id="45954"/>
    <lineage>
        <taxon>Eukaryota</taxon>
        <taxon>Metazoa</taxon>
        <taxon>Spiralia</taxon>
        <taxon>Lophotrochozoa</taxon>
        <taxon>Mollusca</taxon>
        <taxon>Bivalvia</taxon>
        <taxon>Autobranchia</taxon>
        <taxon>Heteroconchia</taxon>
        <taxon>Euheterodonta</taxon>
        <taxon>Imparidentia</taxon>
        <taxon>Neoheterodontei</taxon>
        <taxon>Myida</taxon>
        <taxon>Dreissenoidea</taxon>
        <taxon>Dreissenidae</taxon>
        <taxon>Dreissena</taxon>
    </lineage>
</organism>
<proteinExistence type="predicted"/>
<keyword evidence="3" id="KW-1185">Reference proteome</keyword>
<protein>
    <submittedName>
        <fullName evidence="2">Uncharacterized protein</fullName>
    </submittedName>
</protein>
<reference evidence="2" key="2">
    <citation type="submission" date="2020-11" db="EMBL/GenBank/DDBJ databases">
        <authorList>
            <person name="McCartney M.A."/>
            <person name="Auch B."/>
            <person name="Kono T."/>
            <person name="Mallez S."/>
            <person name="Becker A."/>
            <person name="Gohl D.M."/>
            <person name="Silverstein K.A.T."/>
            <person name="Koren S."/>
            <person name="Bechman K.B."/>
            <person name="Herman A."/>
            <person name="Abrahante J.E."/>
            <person name="Garbe J."/>
        </authorList>
    </citation>
    <scope>NUCLEOTIDE SEQUENCE</scope>
    <source>
        <strain evidence="2">Duluth1</strain>
        <tissue evidence="2">Whole animal</tissue>
    </source>
</reference>
<evidence type="ECO:0000256" key="1">
    <source>
        <dbReference type="SAM" id="MobiDB-lite"/>
    </source>
</evidence>
<sequence>MDISADAVTGIMENTTVKNMSDTLQSCVSEDDIIKIEEPDLEDYQSGDALGTPLSDLHIQVQIHANVPHTVDLEVDVEETDYCENSDPDFKSFVVVEEASVRVQATGLQGEGNGSSNKIMNELNEILYFEQSASVSVNANKQEQHLVKTHPDSTDNDPQLKIDAEFETERFLANDERNNVRVPMYSDTKVEAIAELSDRRAERTTDVAAKHVEKEPTHLDL</sequence>
<accession>A0A9D3Y7J1</accession>
<dbReference type="EMBL" id="JAIWYP010000016">
    <property type="protein sequence ID" value="KAH3695298.1"/>
    <property type="molecule type" value="Genomic_DNA"/>
</dbReference>